<dbReference type="OrthoDB" id="28241at2157"/>
<feature type="transmembrane region" description="Helical" evidence="1">
    <location>
        <begin position="322"/>
        <end position="340"/>
    </location>
</feature>
<feature type="transmembrane region" description="Helical" evidence="1">
    <location>
        <begin position="123"/>
        <end position="142"/>
    </location>
</feature>
<evidence type="ECO:0000313" key="5">
    <source>
        <dbReference type="Proteomes" id="UP001060771"/>
    </source>
</evidence>
<reference evidence="2" key="4">
    <citation type="journal article" date="2023" name="Microbiol. Resour. Announc.">
        <title>Complete Genome Sequence of Vulcanisaeta souniana Strain IC-059, a Hyperthermophilic Archaeon Isolated from Hot Spring Water in Japan.</title>
        <authorList>
            <person name="Kato S."/>
            <person name="Itoh T."/>
            <person name="Wu L."/>
            <person name="Ma J."/>
            <person name="Ohkuma M."/>
        </authorList>
    </citation>
    <scope>NUCLEOTIDE SEQUENCE</scope>
    <source>
        <strain evidence="2">JCM 11219</strain>
    </source>
</reference>
<feature type="transmembrane region" description="Helical" evidence="1">
    <location>
        <begin position="347"/>
        <end position="364"/>
    </location>
</feature>
<reference evidence="5" key="3">
    <citation type="submission" date="2022-09" db="EMBL/GenBank/DDBJ databases">
        <title>Complete genome sequence of Vulcanisaeta souniana.</title>
        <authorList>
            <person name="Kato S."/>
            <person name="Itoh T."/>
            <person name="Ohkuma M."/>
        </authorList>
    </citation>
    <scope>NUCLEOTIDE SEQUENCE [LARGE SCALE GENOMIC DNA]</scope>
    <source>
        <strain evidence="5">JCM 11219</strain>
    </source>
</reference>
<reference evidence="3" key="1">
    <citation type="journal article" date="2014" name="Int. J. Syst. Evol. Microbiol.">
        <title>Complete genome sequence of Corynebacterium casei LMG S-19264T (=DSM 44701T), isolated from a smear-ripened cheese.</title>
        <authorList>
            <consortium name="US DOE Joint Genome Institute (JGI-PGF)"/>
            <person name="Walter F."/>
            <person name="Albersmeier A."/>
            <person name="Kalinowski J."/>
            <person name="Ruckert C."/>
        </authorList>
    </citation>
    <scope>NUCLEOTIDE SEQUENCE</scope>
    <source>
        <strain evidence="3">JCM 11219</strain>
    </source>
</reference>
<dbReference type="GeneID" id="76206874"/>
<feature type="transmembrane region" description="Helical" evidence="1">
    <location>
        <begin position="94"/>
        <end position="117"/>
    </location>
</feature>
<reference evidence="3" key="2">
    <citation type="submission" date="2020-09" db="EMBL/GenBank/DDBJ databases">
        <authorList>
            <person name="Sun Q."/>
            <person name="Ohkuma M."/>
        </authorList>
    </citation>
    <scope>NUCLEOTIDE SEQUENCE</scope>
    <source>
        <strain evidence="3">JCM 11219</strain>
    </source>
</reference>
<dbReference type="EMBL" id="BMNM01000014">
    <property type="protein sequence ID" value="GGI86049.1"/>
    <property type="molecule type" value="Genomic_DNA"/>
</dbReference>
<organism evidence="3 4">
    <name type="scientific">Vulcanisaeta souniana JCM 11219</name>
    <dbReference type="NCBI Taxonomy" id="1293586"/>
    <lineage>
        <taxon>Archaea</taxon>
        <taxon>Thermoproteota</taxon>
        <taxon>Thermoprotei</taxon>
        <taxon>Thermoproteales</taxon>
        <taxon>Thermoproteaceae</taxon>
        <taxon>Vulcanisaeta</taxon>
    </lineage>
</organism>
<accession>A0A830EIG3</accession>
<evidence type="ECO:0000256" key="1">
    <source>
        <dbReference type="SAM" id="Phobius"/>
    </source>
</evidence>
<protein>
    <submittedName>
        <fullName evidence="3">Uncharacterized protein</fullName>
    </submittedName>
</protein>
<dbReference type="EMBL" id="AP026830">
    <property type="protein sequence ID" value="BDR92230.1"/>
    <property type="molecule type" value="Genomic_DNA"/>
</dbReference>
<keyword evidence="1" id="KW-0472">Membrane</keyword>
<feature type="transmembrane region" description="Helical" evidence="1">
    <location>
        <begin position="272"/>
        <end position="294"/>
    </location>
</feature>
<dbReference type="AlphaFoldDB" id="A0A830EIG3"/>
<keyword evidence="1" id="KW-0812">Transmembrane</keyword>
<gene>
    <name evidence="3" type="ORF">GCM10007112_23800</name>
    <name evidence="2" type="ORF">Vsou_13230</name>
</gene>
<dbReference type="Proteomes" id="UP000657075">
    <property type="component" value="Unassembled WGS sequence"/>
</dbReference>
<evidence type="ECO:0000313" key="4">
    <source>
        <dbReference type="Proteomes" id="UP000657075"/>
    </source>
</evidence>
<feature type="transmembrane region" description="Helical" evidence="1">
    <location>
        <begin position="177"/>
        <end position="195"/>
    </location>
</feature>
<feature type="transmembrane region" description="Helical" evidence="1">
    <location>
        <begin position="149"/>
        <end position="171"/>
    </location>
</feature>
<sequence length="366" mass="39353">MPRLSPIYQDPMTSLIDDLRFTLKAPIMGWFEATRGTRYERYAEVILNAPPGRAFSRAVKRASLVWTARTMEGGASTDAYFQMLLNMVSQSVRLYADLMPSLAEAIAMIAIVLIVFTGIGLTVIGPLTILGMGMVGFLLWFLAPKDHWLGFSILDAIGIAIATGLGIVTALAGIANLAIPIGLLAYGITVMPRVISDWRLASSAGLRVITSFNELLTKPVPTPLRELSPIEAGLKPLWLDARSLGAPKYVSWANTLVGLYISAVNTTRRLMLIYALMMLGIGLGFSGGLTWYIMANIVSTGASQALVTASQYSGFSLSSMPLQAFYAVIGSGMAGGFAMFDHRTGALTAGVLGLLAWFLLHSFFPL</sequence>
<evidence type="ECO:0000313" key="3">
    <source>
        <dbReference type="EMBL" id="GGI86049.1"/>
    </source>
</evidence>
<keyword evidence="1" id="KW-1133">Transmembrane helix</keyword>
<name>A0A830EIG3_9CREN</name>
<keyword evidence="5" id="KW-1185">Reference proteome</keyword>
<evidence type="ECO:0000313" key="2">
    <source>
        <dbReference type="EMBL" id="BDR92230.1"/>
    </source>
</evidence>
<proteinExistence type="predicted"/>
<dbReference type="RefSeq" id="WP_188604121.1">
    <property type="nucleotide sequence ID" value="NZ_AP026830.1"/>
</dbReference>
<dbReference type="Proteomes" id="UP001060771">
    <property type="component" value="Chromosome"/>
</dbReference>